<dbReference type="RefSeq" id="XP_052947925.1">
    <property type="nucleotide sequence ID" value="XM_053088350.1"/>
</dbReference>
<feature type="chain" id="PRO_5041424315" evidence="1">
    <location>
        <begin position="17"/>
        <end position="132"/>
    </location>
</feature>
<name>A0AA38HDE0_9TREE</name>
<organism evidence="2 3">
    <name type="scientific">Dioszegia hungarica</name>
    <dbReference type="NCBI Taxonomy" id="4972"/>
    <lineage>
        <taxon>Eukaryota</taxon>
        <taxon>Fungi</taxon>
        <taxon>Dikarya</taxon>
        <taxon>Basidiomycota</taxon>
        <taxon>Agaricomycotina</taxon>
        <taxon>Tremellomycetes</taxon>
        <taxon>Tremellales</taxon>
        <taxon>Bulleribasidiaceae</taxon>
        <taxon>Dioszegia</taxon>
    </lineage>
</organism>
<evidence type="ECO:0000313" key="3">
    <source>
        <dbReference type="Proteomes" id="UP001164286"/>
    </source>
</evidence>
<evidence type="ECO:0000313" key="2">
    <source>
        <dbReference type="EMBL" id="KAI9638148.1"/>
    </source>
</evidence>
<dbReference type="GeneID" id="77727555"/>
<gene>
    <name evidence="2" type="ORF">MKK02DRAFT_31639</name>
</gene>
<reference evidence="2" key="1">
    <citation type="journal article" date="2022" name="G3 (Bethesda)">
        <title>High quality genome of the basidiomycete yeast Dioszegia hungarica PDD-24b-2 isolated from cloud water.</title>
        <authorList>
            <person name="Jarrige D."/>
            <person name="Haridas S."/>
            <person name="Bleykasten-Grosshans C."/>
            <person name="Joly M."/>
            <person name="Nadalig T."/>
            <person name="Sancelme M."/>
            <person name="Vuilleumier S."/>
            <person name="Grigoriev I.V."/>
            <person name="Amato P."/>
            <person name="Bringel F."/>
        </authorList>
    </citation>
    <scope>NUCLEOTIDE SEQUENCE</scope>
    <source>
        <strain evidence="2">PDD-24b-2</strain>
    </source>
</reference>
<dbReference type="AlphaFoldDB" id="A0AA38HDE0"/>
<keyword evidence="3" id="KW-1185">Reference proteome</keyword>
<dbReference type="Proteomes" id="UP001164286">
    <property type="component" value="Unassembled WGS sequence"/>
</dbReference>
<keyword evidence="1" id="KW-0732">Signal</keyword>
<comment type="caution">
    <text evidence="2">The sequence shown here is derived from an EMBL/GenBank/DDBJ whole genome shotgun (WGS) entry which is preliminary data.</text>
</comment>
<evidence type="ECO:0000256" key="1">
    <source>
        <dbReference type="SAM" id="SignalP"/>
    </source>
</evidence>
<dbReference type="EMBL" id="JAKWFO010000003">
    <property type="protein sequence ID" value="KAI9638148.1"/>
    <property type="molecule type" value="Genomic_DNA"/>
</dbReference>
<feature type="signal peptide" evidence="1">
    <location>
        <begin position="1"/>
        <end position="16"/>
    </location>
</feature>
<accession>A0AA38HDE0</accession>
<sequence>MPLSFLLIGIAWEELATVFGPEKAPEMEKMVRGAIAKDGKRFEDLGYKYEFMTYGTDEEMGRLEEKLKEGKYDGVCIGFGIRGTKDFTPLFERLVNTIHTASPSSKLLFNTAPDGTLDAARRQFPAIGEAAA</sequence>
<proteinExistence type="predicted"/>
<protein>
    <submittedName>
        <fullName evidence="2">Uncharacterized protein</fullName>
    </submittedName>
</protein>